<keyword evidence="6" id="KW-0614">Plasmid</keyword>
<dbReference type="Gene3D" id="1.20.190.10">
    <property type="entry name" value="Pesticidal crystal protein, N-terminal domain"/>
    <property type="match status" value="1"/>
</dbReference>
<dbReference type="InterPro" id="IPR005639">
    <property type="entry name" value="Pest_crys_dom_I"/>
</dbReference>
<dbReference type="SMR" id="A0A386YSY1"/>
<dbReference type="SUPFAM" id="SSF56849">
    <property type="entry name" value="delta-Endotoxin (insectocide), N-terminal domain"/>
    <property type="match status" value="1"/>
</dbReference>
<name>A0A386YSY1_9VIBR</name>
<keyword evidence="2" id="KW-0800">Toxin</keyword>
<dbReference type="Pfam" id="PF03945">
    <property type="entry name" value="Endotoxin_N"/>
    <property type="match status" value="1"/>
</dbReference>
<accession>A0A386YSY1</accession>
<keyword evidence="3" id="KW-0749">Sporulation</keyword>
<dbReference type="EMBL" id="MH152522">
    <property type="protein sequence ID" value="AYF56258.1"/>
    <property type="molecule type" value="Genomic_DNA"/>
</dbReference>
<dbReference type="AlphaFoldDB" id="A0A386YSY1"/>
<protein>
    <submittedName>
        <fullName evidence="6">PirB</fullName>
    </submittedName>
</protein>
<dbReference type="InterPro" id="IPR036716">
    <property type="entry name" value="Pest_crys_N_sf"/>
</dbReference>
<dbReference type="SUPFAM" id="SSF51101">
    <property type="entry name" value="Mannose-binding lectins"/>
    <property type="match status" value="1"/>
</dbReference>
<dbReference type="GO" id="GO:0090729">
    <property type="term" value="F:toxin activity"/>
    <property type="evidence" value="ECO:0007669"/>
    <property type="project" value="UniProtKB-KW"/>
</dbReference>
<dbReference type="GO" id="GO:0001907">
    <property type="term" value="P:symbiont-mediated killing of host cell"/>
    <property type="evidence" value="ECO:0007669"/>
    <property type="project" value="InterPro"/>
</dbReference>
<comment type="similarity">
    <text evidence="1">Belongs to the delta endotoxin family.</text>
</comment>
<keyword evidence="4" id="KW-0843">Virulence</keyword>
<evidence type="ECO:0000313" key="6">
    <source>
        <dbReference type="EMBL" id="AYF56254.1"/>
    </source>
</evidence>
<sequence length="438" mass="50187">MTNEYVVTMSSLTEFNPNNARKSYLFDNYEVDPNYAFKAMVSFGLSNIPYAGGFLSTLWNIFWPNTPNEPDIENIWEQLRDRIQDLVDESIIDAINGILDSKIKETRDKIQDINETIENFGYAAAKDDYIGLVTHYLIGLEENFKRELDGDEWLGYAILPLLATTVSLQITYMACGLDYKDEFGFTDSDVHKLTRNIDKLYDDVSSYITELAAWADNDSYNNANQDNVYDEVMGARSWCTVHGFEHMLIWQKIKELKKVDVFVHSNLISYSPAVGFPSGNFNYIATGTEDEIPQPLKPNMFGERRNRIVKIESWNSIEIHYYNRVGRLKLTYENGEVVELGKAHEYDEHYQSIELNGAYIKYVDVIANGPEAIDRIVFHFSDDRTFVVGENSGKPSVRLQLEGHFICGMFADQEGSDKIAAFSVAYELFHPDEFGTEK</sequence>
<dbReference type="EMBL" id="MH152520">
    <property type="protein sequence ID" value="AYF56254.1"/>
    <property type="molecule type" value="Genomic_DNA"/>
</dbReference>
<geneLocation type="plasmid" evidence="6">
    <name>unnamed</name>
</geneLocation>
<evidence type="ECO:0000313" key="7">
    <source>
        <dbReference type="EMBL" id="AYF56256.1"/>
    </source>
</evidence>
<dbReference type="InterPro" id="IPR036404">
    <property type="entry name" value="Jacalin-like_lectin_dom_sf"/>
</dbReference>
<dbReference type="GO" id="GO:0030435">
    <property type="term" value="P:sporulation resulting in formation of a cellular spore"/>
    <property type="evidence" value="ECO:0007669"/>
    <property type="project" value="UniProtKB-KW"/>
</dbReference>
<evidence type="ECO:0000256" key="2">
    <source>
        <dbReference type="ARBA" id="ARBA00022656"/>
    </source>
</evidence>
<proteinExistence type="inferred from homology"/>
<feature type="domain" description="Pesticidal crystal protein" evidence="5">
    <location>
        <begin position="41"/>
        <end position="250"/>
    </location>
</feature>
<evidence type="ECO:0000256" key="1">
    <source>
        <dbReference type="ARBA" id="ARBA00007819"/>
    </source>
</evidence>
<dbReference type="EMBL" id="MH152521">
    <property type="protein sequence ID" value="AYF56256.1"/>
    <property type="molecule type" value="Genomic_DNA"/>
</dbReference>
<dbReference type="Gene3D" id="2.100.10.30">
    <property type="entry name" value="Jacalin-like lectin domain"/>
    <property type="match status" value="1"/>
</dbReference>
<evidence type="ECO:0000313" key="8">
    <source>
        <dbReference type="EMBL" id="AYF56258.1"/>
    </source>
</evidence>
<organism evidence="6">
    <name type="scientific">Vibrio campbellii</name>
    <dbReference type="NCBI Taxonomy" id="680"/>
    <lineage>
        <taxon>Bacteria</taxon>
        <taxon>Pseudomonadati</taxon>
        <taxon>Pseudomonadota</taxon>
        <taxon>Gammaproteobacteria</taxon>
        <taxon>Vibrionales</taxon>
        <taxon>Vibrionaceae</taxon>
        <taxon>Vibrio</taxon>
    </lineage>
</organism>
<evidence type="ECO:0000256" key="4">
    <source>
        <dbReference type="ARBA" id="ARBA00023026"/>
    </source>
</evidence>
<evidence type="ECO:0000259" key="5">
    <source>
        <dbReference type="Pfam" id="PF03945"/>
    </source>
</evidence>
<reference evidence="6" key="1">
    <citation type="journal article" date="2018" name="Aquaculture">
        <title>PirA &amp; B toxins discovered in archived shrimp pathogenic Vibrio campbellii isolated long before EMS/AHPND outbreaks.</title>
        <authorList>
            <person name="Wangman P."/>
            <person name="Longyant S."/>
            <person name="Taengchaiyaphum S."/>
            <person name="Senapin S."/>
            <person name="Sithigorngul P."/>
            <person name="Chaivisuthangkura P."/>
        </authorList>
    </citation>
    <scope>NUCLEOTIDE SEQUENCE</scope>
    <source>
        <strain evidence="7">VH-1526</strain>
        <strain evidence="6">VH-639</strain>
        <strain evidence="8">VH-Surat</strain>
        <plasmid evidence="6">unnamed</plasmid>
    </source>
</reference>
<evidence type="ECO:0000256" key="3">
    <source>
        <dbReference type="ARBA" id="ARBA00022969"/>
    </source>
</evidence>